<evidence type="ECO:0000313" key="2">
    <source>
        <dbReference type="EMBL" id="QQX56046.1"/>
    </source>
</evidence>
<dbReference type="InterPro" id="IPR029058">
    <property type="entry name" value="AB_hydrolase_fold"/>
</dbReference>
<proteinExistence type="predicted"/>
<dbReference type="RefSeq" id="WP_207977215.1">
    <property type="nucleotide sequence ID" value="NZ_CP068391.1"/>
</dbReference>
<evidence type="ECO:0008006" key="4">
    <source>
        <dbReference type="Google" id="ProtNLM"/>
    </source>
</evidence>
<name>A0A7U0NBE1_SERPR</name>
<organism evidence="2 3">
    <name type="scientific">Serratia proteamaculans</name>
    <dbReference type="NCBI Taxonomy" id="28151"/>
    <lineage>
        <taxon>Bacteria</taxon>
        <taxon>Pseudomonadati</taxon>
        <taxon>Pseudomonadota</taxon>
        <taxon>Gammaproteobacteria</taxon>
        <taxon>Enterobacterales</taxon>
        <taxon>Yersiniaceae</taxon>
        <taxon>Serratia</taxon>
    </lineage>
</organism>
<dbReference type="Gene3D" id="3.40.50.1820">
    <property type="entry name" value="alpha/beta hydrolase"/>
    <property type="match status" value="1"/>
</dbReference>
<dbReference type="PANTHER" id="PTHR35560">
    <property type="entry name" value="BLL0132 PROTEIN"/>
    <property type="match status" value="1"/>
</dbReference>
<evidence type="ECO:0000256" key="1">
    <source>
        <dbReference type="SAM" id="SignalP"/>
    </source>
</evidence>
<protein>
    <recommendedName>
        <fullName evidence="4">Lipoprotein</fullName>
    </recommendedName>
</protein>
<reference evidence="2 3" key="1">
    <citation type="submission" date="2021-01" db="EMBL/GenBank/DDBJ databases">
        <title>Chromosome sequence of Serratia proteamaculans strain 94 rif-r, isolated from spoiled beef.</title>
        <authorList>
            <person name="Zaytseva Y.V."/>
            <person name="Iablokov S.N."/>
            <person name="Klyukina A."/>
        </authorList>
    </citation>
    <scope>NUCLEOTIDE SEQUENCE [LARGE SCALE GENOMIC DNA]</scope>
    <source>
        <strain evidence="2 3">94 rif-r</strain>
    </source>
</reference>
<dbReference type="PANTHER" id="PTHR35560:SF3">
    <property type="entry name" value="PEPTIDASE S9 PROLYL OLIGOPEPTIDASE CATALYTIC DOMAIN-CONTAINING PROTEIN"/>
    <property type="match status" value="1"/>
</dbReference>
<dbReference type="EMBL" id="CP068391">
    <property type="protein sequence ID" value="QQX56046.1"/>
    <property type="molecule type" value="Genomic_DNA"/>
</dbReference>
<dbReference type="SUPFAM" id="SSF53474">
    <property type="entry name" value="alpha/beta-Hydrolases"/>
    <property type="match status" value="1"/>
</dbReference>
<keyword evidence="1" id="KW-0732">Signal</keyword>
<dbReference type="Proteomes" id="UP000596176">
    <property type="component" value="Chromosome"/>
</dbReference>
<feature type="signal peptide" evidence="1">
    <location>
        <begin position="1"/>
        <end position="25"/>
    </location>
</feature>
<gene>
    <name evidence="2" type="ORF">JKX24_21970</name>
</gene>
<evidence type="ECO:0000313" key="3">
    <source>
        <dbReference type="Proteomes" id="UP000596176"/>
    </source>
</evidence>
<dbReference type="AlphaFoldDB" id="A0A7U0NBE1"/>
<sequence>MKSTSTFLLASVLAFAPASFHPLLAADNSLNTIADAYQVKLGKSAGSLPYFIAKSHGPTPHNALIVLHGHPRDAGKTLAAALKAAQLAARTEDTLLVAPLFPVSDVQATRCHSPGVPSAQPGDALWSCSSWIEGGLDHQGNTTSFAAVDRLIVELKVKWPKLQSVTVAGFSAGAQFVQHYVGFAHPPAGMKVRYVIADPGSWLYFDNHRPQPIKNAHPADWRDCSQQRNCSFDWVKVNSDACPKVNRWKYGLEAIPAFLDQNRASVQQRYATANITYIEGEKDTGNAPGTFYKILDKSCAAQSQGPYRLQRGLAYAAYDRRFIAPHAKRDLLIVPGCAHDVSCVFPSTTARAALFATP</sequence>
<feature type="chain" id="PRO_5030539030" description="Lipoprotein" evidence="1">
    <location>
        <begin position="26"/>
        <end position="358"/>
    </location>
</feature>
<accession>A0A7U0NBE1</accession>